<dbReference type="Proteomes" id="UP001183410">
    <property type="component" value="Unassembled WGS sequence"/>
</dbReference>
<keyword evidence="4" id="KW-1185">Reference proteome</keyword>
<proteinExistence type="predicted"/>
<feature type="compositionally biased region" description="Low complexity" evidence="1">
    <location>
        <begin position="105"/>
        <end position="145"/>
    </location>
</feature>
<dbReference type="RefSeq" id="WP_311669902.1">
    <property type="nucleotide sequence ID" value="NZ_JAVREO010000020.1"/>
</dbReference>
<dbReference type="InterPro" id="IPR001387">
    <property type="entry name" value="Cro/C1-type_HTH"/>
</dbReference>
<feature type="region of interest" description="Disordered" evidence="1">
    <location>
        <begin position="105"/>
        <end position="163"/>
    </location>
</feature>
<dbReference type="SUPFAM" id="SSF47413">
    <property type="entry name" value="lambda repressor-like DNA-binding domains"/>
    <property type="match status" value="1"/>
</dbReference>
<dbReference type="CDD" id="cd00093">
    <property type="entry name" value="HTH_XRE"/>
    <property type="match status" value="1"/>
</dbReference>
<dbReference type="InterPro" id="IPR010982">
    <property type="entry name" value="Lambda_DNA-bd_dom_sf"/>
</dbReference>
<dbReference type="Gene3D" id="1.10.260.40">
    <property type="entry name" value="lambda repressor-like DNA-binding domains"/>
    <property type="match status" value="1"/>
</dbReference>
<protein>
    <submittedName>
        <fullName evidence="3">Helix-turn-helix transcriptional regulator</fullName>
    </submittedName>
</protein>
<sequence>MENQPADALAARLRALKERSGQSFGSLARRLHTSTSTLHRYCSGAVVPADYPAVERLARACGAEPAELLELHRLWLLADSARGRAAGRGEPRPAPDGAQDLAALASAAPAEPVPATSPAAPAEPVASAAPAAPAEPVPATASATPAPEPGPAPAGPGPVPAGRRRWRRRLPLVAALLLALGAGGYGVARADWFDRAEPSAGDRPAAAGDHRPPGDPAAGGEVAPATVPTPLEFTARSHVWAGGCDHRYLVDADPATVPPPPVAQDAEEWSAALDAVHGDSTIVEATVRATGAESVVVEALHVRVVARRAPLTWDAFDMSVGCGGALTPAAYQVGLDAERPQLRPVDGYDAMSERELVAPRTPFAVTADEPLALRIEATAAACDCDWYLELEWSSGTERGTLRVDDHGAPFRTSGGGSAEALVYREEQGEWARG</sequence>
<comment type="caution">
    <text evidence="3">The sequence shown here is derived from an EMBL/GenBank/DDBJ whole genome shotgun (WGS) entry which is preliminary data.</text>
</comment>
<name>A0ABU2JXX8_9ACTN</name>
<accession>A0ABU2JXX8</accession>
<organism evidence="3 4">
    <name type="scientific">Streptomyces chisholmiae</name>
    <dbReference type="NCBI Taxonomy" id="3075540"/>
    <lineage>
        <taxon>Bacteria</taxon>
        <taxon>Bacillati</taxon>
        <taxon>Actinomycetota</taxon>
        <taxon>Actinomycetes</taxon>
        <taxon>Kitasatosporales</taxon>
        <taxon>Streptomycetaceae</taxon>
        <taxon>Streptomyces</taxon>
    </lineage>
</organism>
<feature type="region of interest" description="Disordered" evidence="1">
    <location>
        <begin position="198"/>
        <end position="225"/>
    </location>
</feature>
<dbReference type="SMART" id="SM00530">
    <property type="entry name" value="HTH_XRE"/>
    <property type="match status" value="1"/>
</dbReference>
<gene>
    <name evidence="3" type="ORF">RM844_26400</name>
</gene>
<evidence type="ECO:0000313" key="3">
    <source>
        <dbReference type="EMBL" id="MDT0269819.1"/>
    </source>
</evidence>
<feature type="compositionally biased region" description="Pro residues" evidence="1">
    <location>
        <begin position="146"/>
        <end position="159"/>
    </location>
</feature>
<evidence type="ECO:0000313" key="4">
    <source>
        <dbReference type="Proteomes" id="UP001183410"/>
    </source>
</evidence>
<evidence type="ECO:0000259" key="2">
    <source>
        <dbReference type="SMART" id="SM00530"/>
    </source>
</evidence>
<evidence type="ECO:0000256" key="1">
    <source>
        <dbReference type="SAM" id="MobiDB-lite"/>
    </source>
</evidence>
<dbReference type="EMBL" id="JAVREO010000020">
    <property type="protein sequence ID" value="MDT0269819.1"/>
    <property type="molecule type" value="Genomic_DNA"/>
</dbReference>
<reference evidence="4" key="1">
    <citation type="submission" date="2023-07" db="EMBL/GenBank/DDBJ databases">
        <title>30 novel species of actinomycetes from the DSMZ collection.</title>
        <authorList>
            <person name="Nouioui I."/>
        </authorList>
    </citation>
    <scope>NUCLEOTIDE SEQUENCE [LARGE SCALE GENOMIC DNA]</scope>
    <source>
        <strain evidence="4">DSM 44915</strain>
    </source>
</reference>
<feature type="domain" description="HTH cro/C1-type" evidence="2">
    <location>
        <begin position="12"/>
        <end position="68"/>
    </location>
</feature>
<dbReference type="Pfam" id="PF13560">
    <property type="entry name" value="HTH_31"/>
    <property type="match status" value="1"/>
</dbReference>